<evidence type="ECO:0000313" key="8">
    <source>
        <dbReference type="Proteomes" id="UP000536179"/>
    </source>
</evidence>
<feature type="region of interest" description="Disordered" evidence="5">
    <location>
        <begin position="1"/>
        <end position="83"/>
    </location>
</feature>
<gene>
    <name evidence="7" type="ORF">FHS27_004632</name>
</gene>
<dbReference type="Pfam" id="PF00069">
    <property type="entry name" value="Pkinase"/>
    <property type="match status" value="1"/>
</dbReference>
<dbReference type="PANTHER" id="PTHR43289:SF6">
    <property type="entry name" value="SERINE_THREONINE-PROTEIN KINASE NEKL-3"/>
    <property type="match status" value="1"/>
</dbReference>
<evidence type="ECO:0000256" key="3">
    <source>
        <dbReference type="ARBA" id="ARBA00022777"/>
    </source>
</evidence>
<dbReference type="Gene3D" id="1.10.510.10">
    <property type="entry name" value="Transferase(Phosphotransferase) domain 1"/>
    <property type="match status" value="1"/>
</dbReference>
<dbReference type="CDD" id="cd14014">
    <property type="entry name" value="STKc_PknB_like"/>
    <property type="match status" value="1"/>
</dbReference>
<dbReference type="InterPro" id="IPR008271">
    <property type="entry name" value="Ser/Thr_kinase_AS"/>
</dbReference>
<dbReference type="SMART" id="SM00220">
    <property type="entry name" value="S_TKc"/>
    <property type="match status" value="1"/>
</dbReference>
<accession>A0A7W5E242</accession>
<dbReference type="InterPro" id="IPR000719">
    <property type="entry name" value="Prot_kinase_dom"/>
</dbReference>
<keyword evidence="8" id="KW-1185">Reference proteome</keyword>
<dbReference type="EMBL" id="JACHXU010000018">
    <property type="protein sequence ID" value="MBB3208799.1"/>
    <property type="molecule type" value="Genomic_DNA"/>
</dbReference>
<evidence type="ECO:0000313" key="7">
    <source>
        <dbReference type="EMBL" id="MBB3208799.1"/>
    </source>
</evidence>
<dbReference type="PROSITE" id="PS50011">
    <property type="entry name" value="PROTEIN_KINASE_DOM"/>
    <property type="match status" value="1"/>
</dbReference>
<feature type="domain" description="Protein kinase" evidence="6">
    <location>
        <begin position="91"/>
        <end position="393"/>
    </location>
</feature>
<evidence type="ECO:0000256" key="4">
    <source>
        <dbReference type="ARBA" id="ARBA00022840"/>
    </source>
</evidence>
<dbReference type="SUPFAM" id="SSF56112">
    <property type="entry name" value="Protein kinase-like (PK-like)"/>
    <property type="match status" value="1"/>
</dbReference>
<organism evidence="7 8">
    <name type="scientific">Aporhodopirellula rubra</name>
    <dbReference type="NCBI Taxonomy" id="980271"/>
    <lineage>
        <taxon>Bacteria</taxon>
        <taxon>Pseudomonadati</taxon>
        <taxon>Planctomycetota</taxon>
        <taxon>Planctomycetia</taxon>
        <taxon>Pirellulales</taxon>
        <taxon>Pirellulaceae</taxon>
        <taxon>Aporhodopirellula</taxon>
    </lineage>
</organism>
<keyword evidence="2" id="KW-0547">Nucleotide-binding</keyword>
<dbReference type="Gene3D" id="3.30.200.20">
    <property type="entry name" value="Phosphorylase Kinase, domain 1"/>
    <property type="match status" value="1"/>
</dbReference>
<evidence type="ECO:0000259" key="6">
    <source>
        <dbReference type="PROSITE" id="PS50011"/>
    </source>
</evidence>
<name>A0A7W5E242_9BACT</name>
<evidence type="ECO:0000256" key="1">
    <source>
        <dbReference type="ARBA" id="ARBA00022679"/>
    </source>
</evidence>
<protein>
    <submittedName>
        <fullName evidence="7">Serine/threonine protein kinase</fullName>
    </submittedName>
</protein>
<reference evidence="7 8" key="1">
    <citation type="submission" date="2020-08" db="EMBL/GenBank/DDBJ databases">
        <title>Genomic Encyclopedia of Type Strains, Phase III (KMG-III): the genomes of soil and plant-associated and newly described type strains.</title>
        <authorList>
            <person name="Whitman W."/>
        </authorList>
    </citation>
    <scope>NUCLEOTIDE SEQUENCE [LARGE SCALE GENOMIC DNA]</scope>
    <source>
        <strain evidence="7 8">CECT 8075</strain>
    </source>
</reference>
<feature type="compositionally biased region" description="Polar residues" evidence="5">
    <location>
        <begin position="73"/>
        <end position="83"/>
    </location>
</feature>
<dbReference type="InterPro" id="IPR011009">
    <property type="entry name" value="Kinase-like_dom_sf"/>
</dbReference>
<comment type="caution">
    <text evidence="7">The sequence shown here is derived from an EMBL/GenBank/DDBJ whole genome shotgun (WGS) entry which is preliminary data.</text>
</comment>
<dbReference type="PANTHER" id="PTHR43289">
    <property type="entry name" value="MITOGEN-ACTIVATED PROTEIN KINASE KINASE KINASE 20-RELATED"/>
    <property type="match status" value="1"/>
</dbReference>
<keyword evidence="3 7" id="KW-0418">Kinase</keyword>
<evidence type="ECO:0000256" key="5">
    <source>
        <dbReference type="SAM" id="MobiDB-lite"/>
    </source>
</evidence>
<keyword evidence="1" id="KW-0808">Transferase</keyword>
<evidence type="ECO:0000256" key="2">
    <source>
        <dbReference type="ARBA" id="ARBA00022741"/>
    </source>
</evidence>
<dbReference type="RefSeq" id="WP_184306959.1">
    <property type="nucleotide sequence ID" value="NZ_JACHXU010000018.1"/>
</dbReference>
<proteinExistence type="predicted"/>
<sequence length="1368" mass="153579">MNPDESESHLFSTRVPGDDEAAESDPFSTRPPPDPNDASNGSPADASDGEPVYQSEFSTRVDQSLDTHGDVSESGSGDASATASFRSPMRFRVLRPHAKGGLGQVSLAQDTELKRQVAVKEIQDRYADLPESQARFVFEAEVTGRLEHPGIVPVYALGRHHDGRPYYAMRFISGTAMDDAIKQLHRSPDANTFDRRLRDLLNRFISVCNTIDYAHSRGYIHRDLKPANVMLGEYAETLVVDWGLAKQIGAPEANTEKAQTNDQDGPLGRVADSDHQHGRGKTRAGRAVGTPQYMAPEQAAGDIEKIGPHTDIYCLGTTLYHLLTGIAPLADQGKMSISQLLRRIQQGEIPPPISVRPATRKTLDAICRTAMAIDPKDRYASARLLAQDIENELADERVSVVPESISDRAGRWMRKHRGITVTAGVSLFALTLLSTAFYAVTQSTLDRTRRYLQISQLEQQFDSAIHAETQRQRDAAIVSDAITPPESLITSSRQMIDQIETLRRKETPDFEDTNRRLSLLGNWTSAIEQLSRKRMNRDLHATLVSEVDRFGKSFPYTDLPGFDEEITRLKRLARDRIAQWYPVASPELSEPQFVSIRGVPTRASDPLEQETVSVLDTPPGNVQVSARFTGDTAQARSVGIVLSESNDPSVENSGYRFLLADQSYHPIYDNDARPSIAEANRRNSLMAFIIRGEDILRVQPVTLSPRPDAAGDSLPKLTARRERGTLLTFLIDDEQIRFEDLFPIPPDQPGQIGLVCPPDMGVQEFIVEAQRDRANVERFVESGSERENQSVPSLQTEEVADPIEQGDRAFSEGDFVAARRFYEQLPGNVEALAKTALTLEFLDPDEYPVVLRKIINDYAPEGVESENVRQWYLYAGVKLFLHYLRQPDERSRADWVLSRLRVNYDLEDVQSLIPEVERQSFTQTLLRPGKRTRVLFGNDGDIEELEGTIELLSNNPRWRRLAYWRKADALQYDWNLSPEKARAAAAPILDRLIEEMGAAPSADTLDWITIVRDRIWIHILDGTYDEGKALLVRSIGEQRERIPTSRLPLLIDRARLLYAEAPSNDQEAIDDLKYFLQRVNPETPPQGIHVTHYGEACGILGILYERRGDTEAAEEIWRAGRRRNWGPWRSDPASIVTAKGAIMVLETETPEPILAARTNGYSQIEWQQIVDELFAGSGLSDVAIRNMVFNSEQVPDEWIQTVAEKCFSGPRGRAIGDATLLHQIPLMQTNTGGVTLILYQAIVHLTMGGEEVFETYPEFDEIVFDRCGRLMSAFQEDRIGWNEMAFILASFTGSWNERSFVKLSEKLDDHDLSAGFALIFALMQQVKNDDVQKSRSIVENFVLPDSEELPSLYRRIATDRLGPFEDSP</sequence>
<keyword evidence="4" id="KW-0067">ATP-binding</keyword>
<dbReference type="GO" id="GO:0004674">
    <property type="term" value="F:protein serine/threonine kinase activity"/>
    <property type="evidence" value="ECO:0007669"/>
    <property type="project" value="UniProtKB-KW"/>
</dbReference>
<feature type="region of interest" description="Disordered" evidence="5">
    <location>
        <begin position="780"/>
        <end position="803"/>
    </location>
</feature>
<dbReference type="Proteomes" id="UP000536179">
    <property type="component" value="Unassembled WGS sequence"/>
</dbReference>
<keyword evidence="7" id="KW-0723">Serine/threonine-protein kinase</keyword>
<dbReference type="GO" id="GO:0005524">
    <property type="term" value="F:ATP binding"/>
    <property type="evidence" value="ECO:0007669"/>
    <property type="project" value="UniProtKB-KW"/>
</dbReference>
<dbReference type="PROSITE" id="PS00108">
    <property type="entry name" value="PROTEIN_KINASE_ST"/>
    <property type="match status" value="1"/>
</dbReference>
<feature type="region of interest" description="Disordered" evidence="5">
    <location>
        <begin position="253"/>
        <end position="286"/>
    </location>
</feature>